<organism evidence="1 2">
    <name type="scientific">Streptomyces citrinus</name>
    <dbReference type="NCBI Taxonomy" id="3118173"/>
    <lineage>
        <taxon>Bacteria</taxon>
        <taxon>Bacillati</taxon>
        <taxon>Actinomycetota</taxon>
        <taxon>Actinomycetes</taxon>
        <taxon>Kitasatosporales</taxon>
        <taxon>Streptomycetaceae</taxon>
        <taxon>Streptomyces</taxon>
    </lineage>
</organism>
<gene>
    <name evidence="1" type="ORF">V2W30_35520</name>
</gene>
<sequence length="141" mass="15570">MAGLLEWRPPVLPDLFDWIESGLGGFPAHRGVPGLHGIRVEQQLTEDAYTLRAELPGIDVEKDIEITVADDVLTLRAERGDETKDKHHTEFRYGAFVRSLRLPPGALGDEASATYKDGILTVTVPLATAEKTEARTIPVRR</sequence>
<proteinExistence type="predicted"/>
<name>A0ACD5ALK9_9ACTN</name>
<keyword evidence="2" id="KW-1185">Reference proteome</keyword>
<evidence type="ECO:0000313" key="2">
    <source>
        <dbReference type="Proteomes" id="UP001432251"/>
    </source>
</evidence>
<protein>
    <submittedName>
        <fullName evidence="1">Hsp20/alpha crystallin family protein</fullName>
    </submittedName>
</protein>
<evidence type="ECO:0000313" key="1">
    <source>
        <dbReference type="EMBL" id="WWQ68117.1"/>
    </source>
</evidence>
<reference evidence="1" key="1">
    <citation type="journal article" date="2025" name="Int. J. Syst. Evol. Microbiol.">
        <title>Streptomyces citrinus sp. nov., with yellow diffusible pigment.</title>
        <authorList>
            <person name="He Y."/>
            <person name="Yang E."/>
            <person name="Xu J."/>
            <person name="Sun Y."/>
            <person name="Sun L."/>
        </authorList>
    </citation>
    <scope>NUCLEOTIDE SEQUENCE</scope>
    <source>
        <strain evidence="1">Q6</strain>
    </source>
</reference>
<accession>A0ACD5ALK9</accession>
<dbReference type="Proteomes" id="UP001432251">
    <property type="component" value="Chromosome"/>
</dbReference>
<dbReference type="EMBL" id="CP146022">
    <property type="protein sequence ID" value="WWQ68117.1"/>
    <property type="molecule type" value="Genomic_DNA"/>
</dbReference>